<proteinExistence type="predicted"/>
<evidence type="ECO:0000313" key="3">
    <source>
        <dbReference type="Proteomes" id="UP000053593"/>
    </source>
</evidence>
<keyword evidence="3" id="KW-1185">Reference proteome</keyword>
<protein>
    <submittedName>
        <fullName evidence="2">Uncharacterized protein</fullName>
    </submittedName>
</protein>
<evidence type="ECO:0000256" key="1">
    <source>
        <dbReference type="SAM" id="SignalP"/>
    </source>
</evidence>
<keyword evidence="1" id="KW-0732">Signal</keyword>
<sequence>MTMRILHHLLLVVISHLVPHQSSVTSLFLAPYTLLLSHPAALEPPQILEVQGLCLLILDLFLKMPVVWGLLSPLIMKPFLILNTHLHFPRLIQCIQIILTPNSTITAVHLHLVEH</sequence>
<name>A0A0D0C8L6_9AGAR</name>
<accession>A0A0D0C8L6</accession>
<feature type="chain" id="PRO_5002225084" evidence="1">
    <location>
        <begin position="23"/>
        <end position="115"/>
    </location>
</feature>
<dbReference type="Proteomes" id="UP000053593">
    <property type="component" value="Unassembled WGS sequence"/>
</dbReference>
<reference evidence="2 3" key="1">
    <citation type="submission" date="2014-04" db="EMBL/GenBank/DDBJ databases">
        <title>Evolutionary Origins and Diversification of the Mycorrhizal Mutualists.</title>
        <authorList>
            <consortium name="DOE Joint Genome Institute"/>
            <consortium name="Mycorrhizal Genomics Consortium"/>
            <person name="Kohler A."/>
            <person name="Kuo A."/>
            <person name="Nagy L.G."/>
            <person name="Floudas D."/>
            <person name="Copeland A."/>
            <person name="Barry K.W."/>
            <person name="Cichocki N."/>
            <person name="Veneault-Fourrey C."/>
            <person name="LaButti K."/>
            <person name="Lindquist E.A."/>
            <person name="Lipzen A."/>
            <person name="Lundell T."/>
            <person name="Morin E."/>
            <person name="Murat C."/>
            <person name="Riley R."/>
            <person name="Ohm R."/>
            <person name="Sun H."/>
            <person name="Tunlid A."/>
            <person name="Henrissat B."/>
            <person name="Grigoriev I.V."/>
            <person name="Hibbett D.S."/>
            <person name="Martin F."/>
        </authorList>
    </citation>
    <scope>NUCLEOTIDE SEQUENCE [LARGE SCALE GENOMIC DNA]</scope>
    <source>
        <strain evidence="2 3">FD-317 M1</strain>
    </source>
</reference>
<dbReference type="HOGENOM" id="CLU_2109313_0_0_1"/>
<dbReference type="EMBL" id="KN834873">
    <property type="protein sequence ID" value="KIK51108.1"/>
    <property type="molecule type" value="Genomic_DNA"/>
</dbReference>
<feature type="signal peptide" evidence="1">
    <location>
        <begin position="1"/>
        <end position="22"/>
    </location>
</feature>
<gene>
    <name evidence="2" type="ORF">GYMLUDRAFT_252388</name>
</gene>
<evidence type="ECO:0000313" key="2">
    <source>
        <dbReference type="EMBL" id="KIK51108.1"/>
    </source>
</evidence>
<organism evidence="2 3">
    <name type="scientific">Collybiopsis luxurians FD-317 M1</name>
    <dbReference type="NCBI Taxonomy" id="944289"/>
    <lineage>
        <taxon>Eukaryota</taxon>
        <taxon>Fungi</taxon>
        <taxon>Dikarya</taxon>
        <taxon>Basidiomycota</taxon>
        <taxon>Agaricomycotina</taxon>
        <taxon>Agaricomycetes</taxon>
        <taxon>Agaricomycetidae</taxon>
        <taxon>Agaricales</taxon>
        <taxon>Marasmiineae</taxon>
        <taxon>Omphalotaceae</taxon>
        <taxon>Collybiopsis</taxon>
        <taxon>Collybiopsis luxurians</taxon>
    </lineage>
</organism>
<dbReference type="AlphaFoldDB" id="A0A0D0C8L6"/>